<protein>
    <submittedName>
        <fullName evidence="4">S9 family peptidase</fullName>
    </submittedName>
</protein>
<keyword evidence="2" id="KW-0645">Protease</keyword>
<gene>
    <name evidence="4" type="ORF">ACFO0S_06670</name>
</gene>
<comment type="caution">
    <text evidence="4">The sequence shown here is derived from an EMBL/GenBank/DDBJ whole genome shotgun (WGS) entry which is preliminary data.</text>
</comment>
<evidence type="ECO:0000313" key="5">
    <source>
        <dbReference type="Proteomes" id="UP001595733"/>
    </source>
</evidence>
<evidence type="ECO:0000256" key="2">
    <source>
        <dbReference type="ARBA" id="ARBA00022825"/>
    </source>
</evidence>
<dbReference type="EMBL" id="JBHSEF010000016">
    <property type="protein sequence ID" value="MFC4354742.1"/>
    <property type="molecule type" value="Genomic_DNA"/>
</dbReference>
<dbReference type="Gene3D" id="3.40.50.1820">
    <property type="entry name" value="alpha/beta hydrolase"/>
    <property type="match status" value="1"/>
</dbReference>
<evidence type="ECO:0000313" key="4">
    <source>
        <dbReference type="EMBL" id="MFC4354742.1"/>
    </source>
</evidence>
<dbReference type="PANTHER" id="PTHR42776:SF27">
    <property type="entry name" value="DIPEPTIDYL PEPTIDASE FAMILY MEMBER 6"/>
    <property type="match status" value="1"/>
</dbReference>
<dbReference type="InterPro" id="IPR011042">
    <property type="entry name" value="6-blade_b-propeller_TolB-like"/>
</dbReference>
<dbReference type="Pfam" id="PF00326">
    <property type="entry name" value="Peptidase_S9"/>
    <property type="match status" value="1"/>
</dbReference>
<proteinExistence type="predicted"/>
<keyword evidence="2" id="KW-0720">Serine protease</keyword>
<dbReference type="InterPro" id="IPR001375">
    <property type="entry name" value="Peptidase_S9_cat"/>
</dbReference>
<sequence length="695" mass="77916">MSTLTSTLRTVTSEDLYKFQWPSTPVISPDGKQVVYEKTIAKKSTNGYETHLWLSDISGQSRKVLTSEGNLNTSVIWSPDGKKIAYLSNEEFGTQVWVLSLESGEKKRISQFKRGISSILYSPDGETIYGLVPVKLNEEIEVFQERDSDDEAKQWGPNDHIAWKNAPKRYSGLYYKLDGAGLKKNLKLQLVSIDVHSGTFSQVTNSAYDVTEPAISPDGKYLLFSSISSDNDNILYKGELNRISVQGGEAEKLYDASKVASPSYSPDGKWISFIGGDMVHQQLLIIPADGGESISLSDDYPDTLADLNYTDMRYIKSYVKPQWSKDNRFIYALTTHQGTNEVVRFSVSENGSQTTVVGGQRAIFHFAYDGDETVVAAYSSPSHPGKITANRISEEESIVRTIRNVTDIIEVYNPIFPKNEVRIDDCNDELLSELNVVEPETFSYESVDGWQIQGFMLKPANVETGKKYPVLLEIHGGPHSMYGYTYFHQMQLISAQGYGVVFTNPRGSSGFGREFTEAVQGDYGGKDMQDILNGVKEAVTRYDFLDGERVAVNGLSYGGFMTNWLVTHTDRFFAAITEGCISNWVSFFGTSDIAPGFISQEFLGKTDPESLWKFSPLAYVENVQTPLLIVHAEDDLRCPIEQAEQFYSYIKRQGKEVEFLRIPNASHVMLQNAEPENRIARVEAMVDWINTHLPE</sequence>
<keyword evidence="5" id="KW-1185">Reference proteome</keyword>
<feature type="domain" description="Peptidase S9 prolyl oligopeptidase catalytic" evidence="3">
    <location>
        <begin position="486"/>
        <end position="693"/>
    </location>
</feature>
<dbReference type="InterPro" id="IPR029058">
    <property type="entry name" value="AB_hydrolase_fold"/>
</dbReference>
<dbReference type="Proteomes" id="UP001595733">
    <property type="component" value="Unassembled WGS sequence"/>
</dbReference>
<dbReference type="Pfam" id="PF07676">
    <property type="entry name" value="PD40"/>
    <property type="match status" value="2"/>
</dbReference>
<organism evidence="4 5">
    <name type="scientific">Chryseomicrobium palamuruense</name>
    <dbReference type="NCBI Taxonomy" id="682973"/>
    <lineage>
        <taxon>Bacteria</taxon>
        <taxon>Bacillati</taxon>
        <taxon>Bacillota</taxon>
        <taxon>Bacilli</taxon>
        <taxon>Bacillales</taxon>
        <taxon>Caryophanaceae</taxon>
        <taxon>Chryseomicrobium</taxon>
    </lineage>
</organism>
<dbReference type="PANTHER" id="PTHR42776">
    <property type="entry name" value="SERINE PEPTIDASE S9 FAMILY MEMBER"/>
    <property type="match status" value="1"/>
</dbReference>
<accession>A0ABV8UTU1</accession>
<dbReference type="Gene3D" id="2.120.10.30">
    <property type="entry name" value="TolB, C-terminal domain"/>
    <property type="match status" value="2"/>
</dbReference>
<dbReference type="SUPFAM" id="SSF53474">
    <property type="entry name" value="alpha/beta-Hydrolases"/>
    <property type="match status" value="1"/>
</dbReference>
<dbReference type="SUPFAM" id="SSF82171">
    <property type="entry name" value="DPP6 N-terminal domain-like"/>
    <property type="match status" value="1"/>
</dbReference>
<evidence type="ECO:0000259" key="3">
    <source>
        <dbReference type="Pfam" id="PF00326"/>
    </source>
</evidence>
<evidence type="ECO:0000256" key="1">
    <source>
        <dbReference type="ARBA" id="ARBA00022801"/>
    </source>
</evidence>
<name>A0ABV8UTU1_9BACL</name>
<reference evidence="5" key="1">
    <citation type="journal article" date="2019" name="Int. J. Syst. Evol. Microbiol.">
        <title>The Global Catalogue of Microorganisms (GCM) 10K type strain sequencing project: providing services to taxonomists for standard genome sequencing and annotation.</title>
        <authorList>
            <consortium name="The Broad Institute Genomics Platform"/>
            <consortium name="The Broad Institute Genome Sequencing Center for Infectious Disease"/>
            <person name="Wu L."/>
            <person name="Ma J."/>
        </authorList>
    </citation>
    <scope>NUCLEOTIDE SEQUENCE [LARGE SCALE GENOMIC DNA]</scope>
    <source>
        <strain evidence="5">CCUG 50353</strain>
    </source>
</reference>
<keyword evidence="1" id="KW-0378">Hydrolase</keyword>
<dbReference type="InterPro" id="IPR011659">
    <property type="entry name" value="WD40"/>
</dbReference>